<dbReference type="Gene3D" id="3.40.532.10">
    <property type="entry name" value="Peptidase C12, ubiquitin carboxyl-terminal hydrolase"/>
    <property type="match status" value="1"/>
</dbReference>
<keyword evidence="6" id="KW-0788">Thiol protease</keyword>
<protein>
    <recommendedName>
        <fullName evidence="2">ubiquitinyl hydrolase 1</fullName>
        <ecNumber evidence="2">3.4.19.12</ecNumber>
    </recommendedName>
</protein>
<keyword evidence="9" id="KW-1185">Reference proteome</keyword>
<sequence length="96" mass="10819">MRYFLSCHSRRRPGLGKRIFPYVADRCKLIKKTARGGETEEPAEIEHHFICYVVKDNVLYEIDSSSPGKALVSAAGGHIKMLMEHIGDRSFLVPSV</sequence>
<evidence type="ECO:0000256" key="5">
    <source>
        <dbReference type="ARBA" id="ARBA00022801"/>
    </source>
</evidence>
<evidence type="ECO:0000256" key="2">
    <source>
        <dbReference type="ARBA" id="ARBA00012759"/>
    </source>
</evidence>
<dbReference type="EMBL" id="UYSL01021339">
    <property type="protein sequence ID" value="VDL77961.1"/>
    <property type="molecule type" value="Genomic_DNA"/>
</dbReference>
<evidence type="ECO:0000256" key="6">
    <source>
        <dbReference type="ARBA" id="ARBA00022807"/>
    </source>
</evidence>
<feature type="domain" description="UCH catalytic" evidence="7">
    <location>
        <begin position="31"/>
        <end position="66"/>
    </location>
</feature>
<gene>
    <name evidence="8" type="ORF">NBR_LOCUS14372</name>
</gene>
<evidence type="ECO:0000256" key="3">
    <source>
        <dbReference type="ARBA" id="ARBA00022670"/>
    </source>
</evidence>
<name>A0A0N4YCS7_NIPBR</name>
<keyword evidence="5" id="KW-0378">Hydrolase</keyword>
<dbReference type="AlphaFoldDB" id="A0A0N4YCS7"/>
<accession>A0A0N4YCS7</accession>
<dbReference type="GO" id="GO:0006511">
    <property type="term" value="P:ubiquitin-dependent protein catabolic process"/>
    <property type="evidence" value="ECO:0007669"/>
    <property type="project" value="InterPro"/>
</dbReference>
<evidence type="ECO:0000256" key="1">
    <source>
        <dbReference type="ARBA" id="ARBA00000707"/>
    </source>
</evidence>
<evidence type="ECO:0000259" key="7">
    <source>
        <dbReference type="Pfam" id="PF01088"/>
    </source>
</evidence>
<organism evidence="10">
    <name type="scientific">Nippostrongylus brasiliensis</name>
    <name type="common">Rat hookworm</name>
    <dbReference type="NCBI Taxonomy" id="27835"/>
    <lineage>
        <taxon>Eukaryota</taxon>
        <taxon>Metazoa</taxon>
        <taxon>Ecdysozoa</taxon>
        <taxon>Nematoda</taxon>
        <taxon>Chromadorea</taxon>
        <taxon>Rhabditida</taxon>
        <taxon>Rhabditina</taxon>
        <taxon>Rhabditomorpha</taxon>
        <taxon>Strongyloidea</taxon>
        <taxon>Heligmosomidae</taxon>
        <taxon>Nippostrongylus</taxon>
    </lineage>
</organism>
<comment type="catalytic activity">
    <reaction evidence="1">
        <text>Thiol-dependent hydrolysis of ester, thioester, amide, peptide and isopeptide bonds formed by the C-terminal Gly of ubiquitin (a 76-residue protein attached to proteins as an intracellular targeting signal).</text>
        <dbReference type="EC" id="3.4.19.12"/>
    </reaction>
</comment>
<dbReference type="GO" id="GO:0004843">
    <property type="term" value="F:cysteine-type deubiquitinase activity"/>
    <property type="evidence" value="ECO:0007669"/>
    <property type="project" value="UniProtKB-EC"/>
</dbReference>
<reference evidence="8 9" key="2">
    <citation type="submission" date="2018-11" db="EMBL/GenBank/DDBJ databases">
        <authorList>
            <consortium name="Pathogen Informatics"/>
        </authorList>
    </citation>
    <scope>NUCLEOTIDE SEQUENCE [LARGE SCALE GENOMIC DNA]</scope>
</reference>
<reference evidence="10" key="1">
    <citation type="submission" date="2017-02" db="UniProtKB">
        <authorList>
            <consortium name="WormBaseParasite"/>
        </authorList>
    </citation>
    <scope>IDENTIFICATION</scope>
</reference>
<dbReference type="Pfam" id="PF01088">
    <property type="entry name" value="Peptidase_C12"/>
    <property type="match status" value="1"/>
</dbReference>
<dbReference type="EC" id="3.4.19.12" evidence="2"/>
<dbReference type="WBParaSite" id="NBR_0001437101-mRNA-1">
    <property type="protein sequence ID" value="NBR_0001437101-mRNA-1"/>
    <property type="gene ID" value="NBR_0001437101"/>
</dbReference>
<keyword evidence="3" id="KW-0645">Protease</keyword>
<proteinExistence type="predicted"/>
<dbReference type="SUPFAM" id="SSF54001">
    <property type="entry name" value="Cysteine proteinases"/>
    <property type="match status" value="1"/>
</dbReference>
<evidence type="ECO:0000313" key="10">
    <source>
        <dbReference type="WBParaSite" id="NBR_0001437101-mRNA-1"/>
    </source>
</evidence>
<evidence type="ECO:0000256" key="4">
    <source>
        <dbReference type="ARBA" id="ARBA00022786"/>
    </source>
</evidence>
<keyword evidence="4" id="KW-0833">Ubl conjugation pathway</keyword>
<dbReference type="InterPro" id="IPR038765">
    <property type="entry name" value="Papain-like_cys_pep_sf"/>
</dbReference>
<dbReference type="InterPro" id="IPR036959">
    <property type="entry name" value="Peptidase_C12_UCH_sf"/>
</dbReference>
<evidence type="ECO:0000313" key="9">
    <source>
        <dbReference type="Proteomes" id="UP000271162"/>
    </source>
</evidence>
<dbReference type="Proteomes" id="UP000271162">
    <property type="component" value="Unassembled WGS sequence"/>
</dbReference>
<evidence type="ECO:0000313" key="8">
    <source>
        <dbReference type="EMBL" id="VDL77961.1"/>
    </source>
</evidence>
<dbReference type="InterPro" id="IPR001578">
    <property type="entry name" value="Peptidase_C12_UCH"/>
</dbReference>